<dbReference type="SUPFAM" id="SSF53901">
    <property type="entry name" value="Thiolase-like"/>
    <property type="match status" value="2"/>
</dbReference>
<dbReference type="Gene3D" id="3.40.47.10">
    <property type="match status" value="1"/>
</dbReference>
<gene>
    <name evidence="2" type="ORF">B7O87_06290</name>
</gene>
<dbReference type="NCBIfam" id="TIGR02816">
    <property type="entry name" value="pfaB_fam"/>
    <property type="match status" value="1"/>
</dbReference>
<dbReference type="RefSeq" id="WP_085727684.1">
    <property type="nucleotide sequence ID" value="NZ_NBYN01000031.1"/>
</dbReference>
<dbReference type="InterPro" id="IPR001227">
    <property type="entry name" value="Ac_transferase_dom_sf"/>
</dbReference>
<dbReference type="EMBL" id="NBYN01000031">
    <property type="protein sequence ID" value="OSO92856.1"/>
    <property type="molecule type" value="Genomic_DNA"/>
</dbReference>
<dbReference type="InterPro" id="IPR020841">
    <property type="entry name" value="PKS_Beta-ketoAc_synthase_dom"/>
</dbReference>
<protein>
    <submittedName>
        <fullName evidence="2">Polyketide synthase</fullName>
    </submittedName>
</protein>
<dbReference type="InterPro" id="IPR014181">
    <property type="entry name" value="Omega3_polyunsat_FA_synth-like"/>
</dbReference>
<name>A0A1X4G8H1_9CYAN</name>
<dbReference type="PANTHER" id="PTHR43074:SF1">
    <property type="entry name" value="BETA-KETOACYL SYNTHASE FAMILY PROTEIN-RELATED"/>
    <property type="match status" value="1"/>
</dbReference>
<dbReference type="SMART" id="SM00825">
    <property type="entry name" value="PKS_KS"/>
    <property type="match status" value="1"/>
</dbReference>
<dbReference type="InterPro" id="IPR016039">
    <property type="entry name" value="Thiolase-like"/>
</dbReference>
<feature type="domain" description="Ketosynthase family 3 (KS3)" evidence="1">
    <location>
        <begin position="1"/>
        <end position="364"/>
    </location>
</feature>
<evidence type="ECO:0000259" key="1">
    <source>
        <dbReference type="PROSITE" id="PS52004"/>
    </source>
</evidence>
<evidence type="ECO:0000313" key="3">
    <source>
        <dbReference type="Proteomes" id="UP000192997"/>
    </source>
</evidence>
<accession>A0A1X4G8H1</accession>
<evidence type="ECO:0000313" key="2">
    <source>
        <dbReference type="EMBL" id="OSO92856.1"/>
    </source>
</evidence>
<dbReference type="InterPro" id="IPR014031">
    <property type="entry name" value="Ketoacyl_synth_C"/>
</dbReference>
<sequence length="935" mass="105739">MQELIGSQFQKMAIVGLDCLVSGSQELDSFERIIYEGKQNFAPINYNLEPSWKVPLPQIENLSPPQKLMLKVAENTLKTATLSEETKIAVILVSRFQSDHQNKLASYISQLWNATSPAFAEEKSVFSALDLAQKLLTKNQVNAVLIAAIDWDHENSENFENDTGQQTLSYDQNATKTLSGEGIGIIILQLEETAKQQNSHIYAVIDAVSIVDKYPNQAQAITRCCQTAFEIAEVTAKDIGYIEVHASGIREEDDGEVQGLIAAYKTQKSNLTCALGSVKTNIGDTHTASGMMSLIKTALCLYHRYIPAVPQWTGVKKLDIWHNTPFYFPTQSKPWFLEINTSKRIAAINSIETDRNIHIILSETSSELERSSKYLAQMPYYLFPIAGENQSSLVEKMIKLQNYLKQNHSSLSHLARQTFQEFQNYQRSQNTYAIKNYIVAILGRNLEELIQEINRGIEGIKDTFATGKDWQTPLGSYFTVNPLSKKGKIAYVYSGSFTSYIGLGRSLFRLFPKIYDDRVINNVYERVANIEKILYPRTINKATSRELEAMEQKLIDDPVAMLESEVGFAGLITAVFKNYFHLQPQCAFGYSLGETSMMLAQGIWTSFKSTSDYLNASPLFKTEISGPKNAVRQAWALPPDDNNKNEDFWGNYIVLCPVSRVKEAIKDENRVYIPLINTPDEVVIAGEKQACQRIIEKLQCDAFPTSIDHVIHCPPMRSQYGELAKMNTLPTQDIPGITFYSGGNYEPFTIDSEIIGNNIAKNLCHQLDFPRLINRVYDDNIRIFIEVGVGGNCSRWISSTLKEKEHLAVSLNRRGMEDHTSIVRALARLVSHQVSLDLSALYDLTNVEQVNYYLPTQVDKNHAVNLPKSTKIFKSIFPYSLQSQYKKLSQNHVMMNQAHTLLLKSRQVSFQQMSSLIGHKIEVYQRKIDQADRIK</sequence>
<dbReference type="InterPro" id="IPR016035">
    <property type="entry name" value="Acyl_Trfase/lysoPLipase"/>
</dbReference>
<dbReference type="Gene3D" id="3.30.70.3290">
    <property type="match status" value="1"/>
</dbReference>
<dbReference type="SUPFAM" id="SSF52151">
    <property type="entry name" value="FabD/lysophospholipase-like"/>
    <property type="match status" value="1"/>
</dbReference>
<organism evidence="2 3">
    <name type="scientific">Cylindrospermopsis raciborskii CENA303</name>
    <dbReference type="NCBI Taxonomy" id="1170769"/>
    <lineage>
        <taxon>Bacteria</taxon>
        <taxon>Bacillati</taxon>
        <taxon>Cyanobacteriota</taxon>
        <taxon>Cyanophyceae</taxon>
        <taxon>Nostocales</taxon>
        <taxon>Aphanizomenonaceae</taxon>
        <taxon>Cylindrospermopsis</taxon>
    </lineage>
</organism>
<dbReference type="PANTHER" id="PTHR43074">
    <property type="entry name" value="OMEGA-3 POLYUNSATURATED FATTY ACID SYNTHASE PFAB-RELATED"/>
    <property type="match status" value="1"/>
</dbReference>
<proteinExistence type="predicted"/>
<comment type="caution">
    <text evidence="2">The sequence shown here is derived from an EMBL/GenBank/DDBJ whole genome shotgun (WGS) entry which is preliminary data.</text>
</comment>
<dbReference type="AlphaFoldDB" id="A0A1X4G8H1"/>
<dbReference type="InterPro" id="IPR052568">
    <property type="entry name" value="PKS-FAS_Synthase"/>
</dbReference>
<dbReference type="Gene3D" id="3.40.366.10">
    <property type="entry name" value="Malonyl-Coenzyme A Acyl Carrier Protein, domain 2"/>
    <property type="match status" value="2"/>
</dbReference>
<dbReference type="PROSITE" id="PS52004">
    <property type="entry name" value="KS3_2"/>
    <property type="match status" value="1"/>
</dbReference>
<dbReference type="Pfam" id="PF02801">
    <property type="entry name" value="Ketoacyl-synt_C"/>
    <property type="match status" value="1"/>
</dbReference>
<dbReference type="Proteomes" id="UP000192997">
    <property type="component" value="Unassembled WGS sequence"/>
</dbReference>
<reference evidence="3" key="1">
    <citation type="submission" date="2017-04" db="EMBL/GenBank/DDBJ databases">
        <authorList>
            <person name="Abreu V.A."/>
            <person name="Popin R.V."/>
            <person name="Rigonato J."/>
            <person name="Andreote A.P."/>
            <person name="Schaker P.C."/>
            <person name="Hoff-Risseti C."/>
            <person name="Alvarenga D.O."/>
            <person name="Varani A.M."/>
            <person name="Fiore M.F."/>
        </authorList>
    </citation>
    <scope>NUCLEOTIDE SEQUENCE [LARGE SCALE GENOMIC DNA]</scope>
    <source>
        <strain evidence="3">CENA303</strain>
    </source>
</reference>
<dbReference type="GO" id="GO:0016746">
    <property type="term" value="F:acyltransferase activity"/>
    <property type="evidence" value="ECO:0007669"/>
    <property type="project" value="InterPro"/>
</dbReference>